<dbReference type="PANTHER" id="PTHR17601:SF3">
    <property type="entry name" value="RAFTLIN"/>
    <property type="match status" value="1"/>
</dbReference>
<keyword evidence="8" id="KW-0472">Membrane</keyword>
<dbReference type="EMBL" id="OW240915">
    <property type="protein sequence ID" value="CAH2282727.1"/>
    <property type="molecule type" value="Genomic_DNA"/>
</dbReference>
<feature type="domain" description="RRM" evidence="13">
    <location>
        <begin position="36"/>
        <end position="106"/>
    </location>
</feature>
<keyword evidence="10" id="KW-0449">Lipoprotein</keyword>
<feature type="region of interest" description="Disordered" evidence="12">
    <location>
        <begin position="696"/>
        <end position="736"/>
    </location>
</feature>
<dbReference type="InterPro" id="IPR000504">
    <property type="entry name" value="RRM_dom"/>
</dbReference>
<dbReference type="GO" id="GO:0007283">
    <property type="term" value="P:spermatogenesis"/>
    <property type="evidence" value="ECO:0007669"/>
    <property type="project" value="UniProtKB-KW"/>
</dbReference>
<evidence type="ECO:0000256" key="9">
    <source>
        <dbReference type="ARBA" id="ARBA00023139"/>
    </source>
</evidence>
<dbReference type="Gene3D" id="3.30.70.330">
    <property type="match status" value="1"/>
</dbReference>
<evidence type="ECO:0000313" key="15">
    <source>
        <dbReference type="EMBL" id="CAH2282727.1"/>
    </source>
</evidence>
<reference evidence="15" key="1">
    <citation type="submission" date="2022-03" db="EMBL/GenBank/DDBJ databases">
        <authorList>
            <person name="Alioto T."/>
            <person name="Alioto T."/>
            <person name="Gomez Garrido J."/>
        </authorList>
    </citation>
    <scope>NUCLEOTIDE SEQUENCE</scope>
</reference>
<evidence type="ECO:0000256" key="11">
    <source>
        <dbReference type="PROSITE-ProRule" id="PRU00176"/>
    </source>
</evidence>
<dbReference type="InterPro" id="IPR012677">
    <property type="entry name" value="Nucleotide-bd_a/b_plait_sf"/>
</dbReference>
<evidence type="ECO:0000256" key="4">
    <source>
        <dbReference type="ARBA" id="ARBA00022475"/>
    </source>
</evidence>
<dbReference type="InterPro" id="IPR035979">
    <property type="entry name" value="RBD_domain_sf"/>
</dbReference>
<gene>
    <name evidence="15" type="ORF">PECUL_23A026760</name>
</gene>
<dbReference type="PANTHER" id="PTHR17601">
    <property type="entry name" value="RAFTLIN-RELATED"/>
    <property type="match status" value="1"/>
</dbReference>
<evidence type="ECO:0000259" key="13">
    <source>
        <dbReference type="PROSITE" id="PS50102"/>
    </source>
</evidence>
<evidence type="ECO:0000256" key="5">
    <source>
        <dbReference type="ARBA" id="ARBA00022707"/>
    </source>
</evidence>
<keyword evidence="11" id="KW-0694">RNA-binding</keyword>
<evidence type="ECO:0000256" key="12">
    <source>
        <dbReference type="SAM" id="MobiDB-lite"/>
    </source>
</evidence>
<dbReference type="InterPro" id="IPR043628">
    <property type="entry name" value="DAZ_dom"/>
</dbReference>
<feature type="compositionally biased region" description="Basic and acidic residues" evidence="12">
    <location>
        <begin position="944"/>
        <end position="956"/>
    </location>
</feature>
<dbReference type="Proteomes" id="UP001295444">
    <property type="component" value="Chromosome 04"/>
</dbReference>
<evidence type="ECO:0000256" key="8">
    <source>
        <dbReference type="ARBA" id="ARBA00023136"/>
    </source>
</evidence>
<keyword evidence="3" id="KW-0217">Developmental protein</keyword>
<organism evidence="15 16">
    <name type="scientific">Pelobates cultripes</name>
    <name type="common">Western spadefoot toad</name>
    <dbReference type="NCBI Taxonomy" id="61616"/>
    <lineage>
        <taxon>Eukaryota</taxon>
        <taxon>Metazoa</taxon>
        <taxon>Chordata</taxon>
        <taxon>Craniata</taxon>
        <taxon>Vertebrata</taxon>
        <taxon>Euteleostomi</taxon>
        <taxon>Amphibia</taxon>
        <taxon>Batrachia</taxon>
        <taxon>Anura</taxon>
        <taxon>Pelobatoidea</taxon>
        <taxon>Pelobatidae</taxon>
        <taxon>Pelobates</taxon>
    </lineage>
</organism>
<feature type="compositionally biased region" description="Polar residues" evidence="12">
    <location>
        <begin position="1"/>
        <end position="11"/>
    </location>
</feature>
<evidence type="ECO:0000256" key="3">
    <source>
        <dbReference type="ARBA" id="ARBA00022473"/>
    </source>
</evidence>
<dbReference type="GO" id="GO:0030154">
    <property type="term" value="P:cell differentiation"/>
    <property type="evidence" value="ECO:0007669"/>
    <property type="project" value="UniProtKB-KW"/>
</dbReference>
<evidence type="ECO:0000256" key="2">
    <source>
        <dbReference type="ARBA" id="ARBA00006390"/>
    </source>
</evidence>
<feature type="region of interest" description="Disordered" evidence="12">
    <location>
        <begin position="938"/>
        <end position="1003"/>
    </location>
</feature>
<proteinExistence type="inferred from homology"/>
<dbReference type="AlphaFoldDB" id="A0AAD1S0P9"/>
<feature type="region of interest" description="Disordered" evidence="12">
    <location>
        <begin position="1"/>
        <end position="24"/>
    </location>
</feature>
<keyword evidence="5" id="KW-0519">Myristate</keyword>
<protein>
    <submittedName>
        <fullName evidence="15">Raftlin isoform X1</fullName>
    </submittedName>
</protein>
<feature type="compositionally biased region" description="Basic and acidic residues" evidence="12">
    <location>
        <begin position="976"/>
        <end position="992"/>
    </location>
</feature>
<comment type="similarity">
    <text evidence="2">Belongs to the raftlin family.</text>
</comment>
<sequence>MSTPESQSTITGEEEEQSTAATSQGYVLPEGKIMPNTVFVGGIDIRMDEIEIKEFFSKFGLVKEVKIITDRNGVSKGYGFVSFYDDVDVQKIVDLVFSPELLSSGKHTGRLHSTYSYLFCLKWRRVRRMCARAGRSWWWNARTGFDAFRHGIVACMRNANPIFRRQNLFIFLRLYNQQQLTVCQVHSGSVASVLTCPPTYFEAIKIRNPCCKALLLIFRKNKFMSQISFHGKKLKLGPAIRKQQNTCSYVQPRTVVLNPPAPQFHNVWGNQNVDPYLQHPQVISPVTQYMPGLVPHSLEACRSSTEVSLGCASQCSMSLSSTMTFGFCERRPMAGIRPGMGVDWKDMSVDSSGAQACPYPNSTPVMFQQFPMGYQQTGYYQVAPPWPAGDHQRGYVFPPAFTVNYPCNEIDPSIEIMQEFPLHEQSASPSSPQKIAVIGHRESAWVARPPLISKTFPVSPACYESVRQLLLSVLTSCSTELAGRGLSPSAPVTMGCGLNKLEKFDEKRPGNIYSTLKRPYVETKIDVSYEYRYVDVTTLSQAEAPGSSAVRLSSLRDLPAQLQDLYQQGFTVAAIHPFVQSSDGKERIPQEQIFRVVLIKKTERNSNDLIPEEYSLEVEPCLSLDQFTDQKLIPDLVKRIEDAASQGSKFAGIAQSDCIPQTTTHSPDSLSHCSSPECTVKKECSVEYNTFVGKEKSDSCEGSMFPAINNENGEPSNVPTQDGLDTEQPNLDSATTDEGDQMISLTLSNSNEDVFIHDKITTTTTDSTLPEDSHFKRSEILAFFNKPKTQQKYRKYYTVNIPMKISREGNTINGLEANWLEHMTDHFRKGCSLVNAVYYLGTVNDNSPDYTDGVFFFEDYPEQDCRAVKRYDAIVVEQWTILQGLEVHTDYTALLDSLAMHGWQLTCVLSTPIVKTNRDGNVTTKQIVFLQRPALPHKMKKKEPKFQWRFSKDEKHSKHSKKLKGKTNSKDNQYTDGKKESDKNRKNEELPKINETVDDNIYLDQQSDGGTHIKTDGLIEEVIAPPNNDDVEGERESLDTKVDSALLHGEDLTEDLKEVNLGCTEQTQSLIEEIIGDGVVNGEKETDVTLDKVENDRDVCPVEYGEN</sequence>
<dbReference type="PROSITE" id="PS51890">
    <property type="entry name" value="DAZ"/>
    <property type="match status" value="1"/>
</dbReference>
<comment type="subcellular location">
    <subcellularLocation>
        <location evidence="1">Cell membrane</location>
        <topology evidence="1">Lipid-anchor</topology>
    </subcellularLocation>
</comment>
<keyword evidence="16" id="KW-1185">Reference proteome</keyword>
<keyword evidence="9" id="KW-0564">Palmitate</keyword>
<feature type="domain" description="DAZ" evidence="14">
    <location>
        <begin position="356"/>
        <end position="381"/>
    </location>
</feature>
<evidence type="ECO:0000256" key="10">
    <source>
        <dbReference type="ARBA" id="ARBA00023288"/>
    </source>
</evidence>
<dbReference type="GO" id="GO:0005886">
    <property type="term" value="C:plasma membrane"/>
    <property type="evidence" value="ECO:0007669"/>
    <property type="project" value="UniProtKB-SubCell"/>
</dbReference>
<dbReference type="InterPro" id="IPR028169">
    <property type="entry name" value="Raftlin"/>
</dbReference>
<dbReference type="PROSITE" id="PS50102">
    <property type="entry name" value="RRM"/>
    <property type="match status" value="1"/>
</dbReference>
<keyword evidence="4" id="KW-1003">Cell membrane</keyword>
<keyword evidence="6" id="KW-0221">Differentiation</keyword>
<evidence type="ECO:0000256" key="7">
    <source>
        <dbReference type="ARBA" id="ARBA00022871"/>
    </source>
</evidence>
<dbReference type="Pfam" id="PF00076">
    <property type="entry name" value="RRM_1"/>
    <property type="match status" value="1"/>
</dbReference>
<feature type="compositionally biased region" description="Basic residues" evidence="12">
    <location>
        <begin position="957"/>
        <end position="967"/>
    </location>
</feature>
<evidence type="ECO:0000313" key="16">
    <source>
        <dbReference type="Proteomes" id="UP001295444"/>
    </source>
</evidence>
<dbReference type="SUPFAM" id="SSF54928">
    <property type="entry name" value="RNA-binding domain, RBD"/>
    <property type="match status" value="1"/>
</dbReference>
<dbReference type="GO" id="GO:0003723">
    <property type="term" value="F:RNA binding"/>
    <property type="evidence" value="ECO:0007669"/>
    <property type="project" value="UniProtKB-UniRule"/>
</dbReference>
<evidence type="ECO:0000259" key="14">
    <source>
        <dbReference type="PROSITE" id="PS51890"/>
    </source>
</evidence>
<evidence type="ECO:0000256" key="6">
    <source>
        <dbReference type="ARBA" id="ARBA00022782"/>
    </source>
</evidence>
<dbReference type="GO" id="GO:0005737">
    <property type="term" value="C:cytoplasm"/>
    <property type="evidence" value="ECO:0007669"/>
    <property type="project" value="UniProtKB-ARBA"/>
</dbReference>
<dbReference type="Pfam" id="PF15250">
    <property type="entry name" value="Raftlin"/>
    <property type="match status" value="1"/>
</dbReference>
<keyword evidence="7" id="KW-0744">Spermatogenesis</keyword>
<dbReference type="SMART" id="SM00360">
    <property type="entry name" value="RRM"/>
    <property type="match status" value="1"/>
</dbReference>
<accession>A0AAD1S0P9</accession>
<name>A0AAD1S0P9_PELCU</name>
<feature type="compositionally biased region" description="Polar residues" evidence="12">
    <location>
        <begin position="709"/>
        <end position="720"/>
    </location>
</feature>
<evidence type="ECO:0000256" key="1">
    <source>
        <dbReference type="ARBA" id="ARBA00004193"/>
    </source>
</evidence>